<dbReference type="Proteomes" id="UP001054902">
    <property type="component" value="Unassembled WGS sequence"/>
</dbReference>
<keyword evidence="3" id="KW-1185">Reference proteome</keyword>
<dbReference type="PANTHER" id="PTHR37909:SF1">
    <property type="entry name" value="S-ADENOSYL-L-METHIONINE-DEPENDENT METHYLTRANSFERASES SUPERFAMILY PROTEIN"/>
    <property type="match status" value="1"/>
</dbReference>
<feature type="compositionally biased region" description="Polar residues" evidence="1">
    <location>
        <begin position="21"/>
        <end position="33"/>
    </location>
</feature>
<dbReference type="Pfam" id="PF13578">
    <property type="entry name" value="Methyltransf_24"/>
    <property type="match status" value="1"/>
</dbReference>
<dbReference type="SUPFAM" id="SSF53335">
    <property type="entry name" value="S-adenosyl-L-methionine-dependent methyltransferases"/>
    <property type="match status" value="1"/>
</dbReference>
<gene>
    <name evidence="2" type="ORF">CTEN210_09738</name>
</gene>
<dbReference type="Gene3D" id="3.40.50.150">
    <property type="entry name" value="Vaccinia Virus protein VP39"/>
    <property type="match status" value="1"/>
</dbReference>
<feature type="region of interest" description="Disordered" evidence="1">
    <location>
        <begin position="21"/>
        <end position="52"/>
    </location>
</feature>
<protein>
    <submittedName>
        <fullName evidence="2">O-methyltransferase</fullName>
    </submittedName>
</protein>
<dbReference type="AlphaFoldDB" id="A0AAD3CW09"/>
<dbReference type="PANTHER" id="PTHR37909">
    <property type="entry name" value="S-ADENOSYL-L-METHIONINE-DEPENDENT METHYLTRANSFERASES SUPERFAMILY PROTEIN"/>
    <property type="match status" value="1"/>
</dbReference>
<reference evidence="2 3" key="1">
    <citation type="journal article" date="2021" name="Sci. Rep.">
        <title>The genome of the diatom Chaetoceros tenuissimus carries an ancient integrated fragment of an extant virus.</title>
        <authorList>
            <person name="Hongo Y."/>
            <person name="Kimura K."/>
            <person name="Takaki Y."/>
            <person name="Yoshida Y."/>
            <person name="Baba S."/>
            <person name="Kobayashi G."/>
            <person name="Nagasaki K."/>
            <person name="Hano T."/>
            <person name="Tomaru Y."/>
        </authorList>
    </citation>
    <scope>NUCLEOTIDE SEQUENCE [LARGE SCALE GENOMIC DNA]</scope>
    <source>
        <strain evidence="2 3">NIES-3715</strain>
    </source>
</reference>
<accession>A0AAD3CW09</accession>
<dbReference type="EMBL" id="BLLK01000046">
    <property type="protein sequence ID" value="GFH53262.1"/>
    <property type="molecule type" value="Genomic_DNA"/>
</dbReference>
<proteinExistence type="predicted"/>
<dbReference type="InterPro" id="IPR029063">
    <property type="entry name" value="SAM-dependent_MTases_sf"/>
</dbReference>
<comment type="caution">
    <text evidence="2">The sequence shown here is derived from an EMBL/GenBank/DDBJ whole genome shotgun (WGS) entry which is preliminary data.</text>
</comment>
<sequence>MFLIGLLGGMQYSQYNTMSRSLDTPKSQTKVTVSSSIPSSPSCRPKMAPRPLKNRNELPQLLEDFKFKTGIEIGVQEGKFSKIVLDTWKSCEKYHLVDVWAQQKNYKDQANVDDAAQDKLFRTTKENLKEYEEKVQIHRMFSTEAAKSFENESIDFIYVDARHDYCGAKEDLEYYWPILKPGGIMAGHDYNENSEIGSQDWGLCGDGSRNELAVKGAVNEFFLPKGLTISVTYYRERNFMSWFVQKPLC</sequence>
<evidence type="ECO:0000313" key="3">
    <source>
        <dbReference type="Proteomes" id="UP001054902"/>
    </source>
</evidence>
<organism evidence="2 3">
    <name type="scientific">Chaetoceros tenuissimus</name>
    <dbReference type="NCBI Taxonomy" id="426638"/>
    <lineage>
        <taxon>Eukaryota</taxon>
        <taxon>Sar</taxon>
        <taxon>Stramenopiles</taxon>
        <taxon>Ochrophyta</taxon>
        <taxon>Bacillariophyta</taxon>
        <taxon>Coscinodiscophyceae</taxon>
        <taxon>Chaetocerotophycidae</taxon>
        <taxon>Chaetocerotales</taxon>
        <taxon>Chaetocerotaceae</taxon>
        <taxon>Chaetoceros</taxon>
    </lineage>
</organism>
<evidence type="ECO:0000256" key="1">
    <source>
        <dbReference type="SAM" id="MobiDB-lite"/>
    </source>
</evidence>
<name>A0AAD3CW09_9STRA</name>
<evidence type="ECO:0000313" key="2">
    <source>
        <dbReference type="EMBL" id="GFH53262.1"/>
    </source>
</evidence>